<organism evidence="3 4">
    <name type="scientific">Rhodoferax ferrireducens</name>
    <dbReference type="NCBI Taxonomy" id="192843"/>
    <lineage>
        <taxon>Bacteria</taxon>
        <taxon>Pseudomonadati</taxon>
        <taxon>Pseudomonadota</taxon>
        <taxon>Betaproteobacteria</taxon>
        <taxon>Burkholderiales</taxon>
        <taxon>Comamonadaceae</taxon>
        <taxon>Rhodoferax</taxon>
    </lineage>
</organism>
<evidence type="ECO:0000256" key="1">
    <source>
        <dbReference type="ARBA" id="ARBA00006987"/>
    </source>
</evidence>
<dbReference type="PIRSF" id="PIRSF017082">
    <property type="entry name" value="YflP"/>
    <property type="match status" value="1"/>
</dbReference>
<comment type="similarity">
    <text evidence="1">Belongs to the UPF0065 (bug) family.</text>
</comment>
<keyword evidence="3" id="KW-0675">Receptor</keyword>
<dbReference type="PANTHER" id="PTHR42928:SF5">
    <property type="entry name" value="BLR1237 PROTEIN"/>
    <property type="match status" value="1"/>
</dbReference>
<dbReference type="InterPro" id="IPR005064">
    <property type="entry name" value="BUG"/>
</dbReference>
<dbReference type="SUPFAM" id="SSF53850">
    <property type="entry name" value="Periplasmic binding protein-like II"/>
    <property type="match status" value="1"/>
</dbReference>
<dbReference type="PANTHER" id="PTHR42928">
    <property type="entry name" value="TRICARBOXYLATE-BINDING PROTEIN"/>
    <property type="match status" value="1"/>
</dbReference>
<protein>
    <submittedName>
        <fullName evidence="3">Tripartite-type tricarboxylate transporter receptor subunit TctC</fullName>
    </submittedName>
</protein>
<feature type="chain" id="PRO_5045846399" evidence="2">
    <location>
        <begin position="23"/>
        <end position="321"/>
    </location>
</feature>
<dbReference type="RefSeq" id="WP_310375818.1">
    <property type="nucleotide sequence ID" value="NZ_JAVDXT010000004.1"/>
</dbReference>
<proteinExistence type="inferred from homology"/>
<dbReference type="Gene3D" id="3.40.190.150">
    <property type="entry name" value="Bordetella uptake gene, domain 1"/>
    <property type="match status" value="1"/>
</dbReference>
<evidence type="ECO:0000313" key="4">
    <source>
        <dbReference type="Proteomes" id="UP001180487"/>
    </source>
</evidence>
<gene>
    <name evidence="3" type="ORF">J2X19_003982</name>
</gene>
<accession>A0ABU2CD86</accession>
<dbReference type="Gene3D" id="3.40.190.10">
    <property type="entry name" value="Periplasmic binding protein-like II"/>
    <property type="match status" value="1"/>
</dbReference>
<evidence type="ECO:0000256" key="2">
    <source>
        <dbReference type="SAM" id="SignalP"/>
    </source>
</evidence>
<dbReference type="Pfam" id="PF03401">
    <property type="entry name" value="TctC"/>
    <property type="match status" value="1"/>
</dbReference>
<reference evidence="3 4" key="1">
    <citation type="submission" date="2023-07" db="EMBL/GenBank/DDBJ databases">
        <title>Sorghum-associated microbial communities from plants grown in Nebraska, USA.</title>
        <authorList>
            <person name="Schachtman D."/>
        </authorList>
    </citation>
    <scope>NUCLEOTIDE SEQUENCE [LARGE SCALE GENOMIC DNA]</scope>
    <source>
        <strain evidence="3 4">BE313</strain>
    </source>
</reference>
<feature type="signal peptide" evidence="2">
    <location>
        <begin position="1"/>
        <end position="22"/>
    </location>
</feature>
<keyword evidence="4" id="KW-1185">Reference proteome</keyword>
<name>A0ABU2CD86_9BURK</name>
<comment type="caution">
    <text evidence="3">The sequence shown here is derived from an EMBL/GenBank/DDBJ whole genome shotgun (WGS) entry which is preliminary data.</text>
</comment>
<dbReference type="EMBL" id="JAVDXT010000004">
    <property type="protein sequence ID" value="MDR7379288.1"/>
    <property type="molecule type" value="Genomic_DNA"/>
</dbReference>
<dbReference type="Proteomes" id="UP001180487">
    <property type="component" value="Unassembled WGS sequence"/>
</dbReference>
<dbReference type="CDD" id="cd13578">
    <property type="entry name" value="PBP2_Bug27"/>
    <property type="match status" value="1"/>
</dbReference>
<dbReference type="InterPro" id="IPR042100">
    <property type="entry name" value="Bug_dom1"/>
</dbReference>
<sequence>MKLLLVTTLLATGVCAGSSANAQSWPTKPIKIIVNFAPGGAADQLARLIAPPLHEALGQPVLVENKGGAGGNLGADFVAKSPADGYTFLMASGGTVSINPYLYPKMPFDPAKDLVPVASVARVPFYLVVRTDSPVKDFKGLVADLKAHPGQRSFGSPGNGSSPHLAAEMMKSETGTFAVHVPYRGAAPALTDLLGGQINFLFDPGIALQHVKAGKLRMLAVGSPLRAPQVPDVPTLDELGLKGFDADAVFGLYAPAGTPQAVVDRVNTEVNRVLNTAATKDGIVAIGNVPLPLKPVEFGRKGAEDSKRFGKLIRDRGIQAD</sequence>
<keyword evidence="2" id="KW-0732">Signal</keyword>
<evidence type="ECO:0000313" key="3">
    <source>
        <dbReference type="EMBL" id="MDR7379288.1"/>
    </source>
</evidence>